<dbReference type="Pfam" id="PF01850">
    <property type="entry name" value="PIN"/>
    <property type="match status" value="1"/>
</dbReference>
<comment type="function">
    <text evidence="5">Toxic component of a toxin-antitoxin (TA) system. An RNase.</text>
</comment>
<evidence type="ECO:0000256" key="1">
    <source>
        <dbReference type="ARBA" id="ARBA00022649"/>
    </source>
</evidence>
<dbReference type="GO" id="GO:0000287">
    <property type="term" value="F:magnesium ion binding"/>
    <property type="evidence" value="ECO:0007669"/>
    <property type="project" value="UniProtKB-UniRule"/>
</dbReference>
<comment type="cofactor">
    <cofactor evidence="5">
        <name>Mg(2+)</name>
        <dbReference type="ChEBI" id="CHEBI:18420"/>
    </cofactor>
</comment>
<gene>
    <name evidence="5" type="primary">vapC</name>
    <name evidence="7" type="ORF">IPH26_08240</name>
</gene>
<keyword evidence="1 5" id="KW-1277">Toxin-antitoxin system</keyword>
<name>A0A9D7HLQ8_9PROT</name>
<dbReference type="GO" id="GO:0090729">
    <property type="term" value="F:toxin activity"/>
    <property type="evidence" value="ECO:0007669"/>
    <property type="project" value="UniProtKB-KW"/>
</dbReference>
<evidence type="ECO:0000256" key="4">
    <source>
        <dbReference type="ARBA" id="ARBA00022801"/>
    </source>
</evidence>
<keyword evidence="2 5" id="KW-0540">Nuclease</keyword>
<dbReference type="GO" id="GO:0004540">
    <property type="term" value="F:RNA nuclease activity"/>
    <property type="evidence" value="ECO:0007669"/>
    <property type="project" value="InterPro"/>
</dbReference>
<evidence type="ECO:0000256" key="5">
    <source>
        <dbReference type="HAMAP-Rule" id="MF_00265"/>
    </source>
</evidence>
<evidence type="ECO:0000256" key="2">
    <source>
        <dbReference type="ARBA" id="ARBA00022722"/>
    </source>
</evidence>
<comment type="caution">
    <text evidence="7">The sequence shown here is derived from an EMBL/GenBank/DDBJ whole genome shotgun (WGS) entry which is preliminary data.</text>
</comment>
<protein>
    <recommendedName>
        <fullName evidence="5">Ribonuclease VapC</fullName>
        <shortName evidence="5">RNase VapC</shortName>
        <ecNumber evidence="5">3.1.-.-</ecNumber>
    </recommendedName>
    <alternativeName>
        <fullName evidence="5">Toxin VapC</fullName>
    </alternativeName>
</protein>
<reference evidence="7" key="1">
    <citation type="submission" date="2020-10" db="EMBL/GenBank/DDBJ databases">
        <title>Connecting structure to function with the recovery of over 1000 high-quality activated sludge metagenome-assembled genomes encoding full-length rRNA genes using long-read sequencing.</title>
        <authorList>
            <person name="Singleton C.M."/>
            <person name="Petriglieri F."/>
            <person name="Kristensen J.M."/>
            <person name="Kirkegaard R.H."/>
            <person name="Michaelsen T.Y."/>
            <person name="Andersen M.H."/>
            <person name="Karst S.M."/>
            <person name="Dueholm M.S."/>
            <person name="Nielsen P.H."/>
            <person name="Albertsen M."/>
        </authorList>
    </citation>
    <scope>NUCLEOTIDE SEQUENCE</scope>
    <source>
        <strain evidence="7">Bjer_18-Q3-R1-45_BAT3C.347</strain>
    </source>
</reference>
<dbReference type="GO" id="GO:0016787">
    <property type="term" value="F:hydrolase activity"/>
    <property type="evidence" value="ECO:0007669"/>
    <property type="project" value="UniProtKB-KW"/>
</dbReference>
<evidence type="ECO:0000259" key="6">
    <source>
        <dbReference type="Pfam" id="PF01850"/>
    </source>
</evidence>
<keyword evidence="5" id="KW-0460">Magnesium</keyword>
<dbReference type="InterPro" id="IPR022907">
    <property type="entry name" value="VapC_family"/>
</dbReference>
<dbReference type="HAMAP" id="MF_00265">
    <property type="entry name" value="VapC_Nob1"/>
    <property type="match status" value="1"/>
</dbReference>
<keyword evidence="5" id="KW-0800">Toxin</keyword>
<dbReference type="AlphaFoldDB" id="A0A9D7HLQ8"/>
<comment type="similarity">
    <text evidence="5">Belongs to the PINc/VapC protein family.</text>
</comment>
<feature type="binding site" evidence="5">
    <location>
        <position position="108"/>
    </location>
    <ligand>
        <name>Mg(2+)</name>
        <dbReference type="ChEBI" id="CHEBI:18420"/>
    </ligand>
</feature>
<evidence type="ECO:0000256" key="3">
    <source>
        <dbReference type="ARBA" id="ARBA00022723"/>
    </source>
</evidence>
<dbReference type="SUPFAM" id="SSF88723">
    <property type="entry name" value="PIN domain-like"/>
    <property type="match status" value="1"/>
</dbReference>
<keyword evidence="3 5" id="KW-0479">Metal-binding</keyword>
<dbReference type="EC" id="3.1.-.-" evidence="5"/>
<feature type="domain" description="PIN" evidence="6">
    <location>
        <begin position="2"/>
        <end position="134"/>
    </location>
</feature>
<feature type="binding site" evidence="5">
    <location>
        <position position="5"/>
    </location>
    <ligand>
        <name>Mg(2+)</name>
        <dbReference type="ChEBI" id="CHEBI:18420"/>
    </ligand>
</feature>
<dbReference type="InterPro" id="IPR029060">
    <property type="entry name" value="PIN-like_dom_sf"/>
</dbReference>
<dbReference type="InterPro" id="IPR002716">
    <property type="entry name" value="PIN_dom"/>
</dbReference>
<evidence type="ECO:0000313" key="7">
    <source>
        <dbReference type="EMBL" id="MBK6972938.1"/>
    </source>
</evidence>
<accession>A0A9D7HLQ8</accession>
<dbReference type="Gene3D" id="3.40.50.1010">
    <property type="entry name" value="5'-nuclease"/>
    <property type="match status" value="1"/>
</dbReference>
<organism evidence="7 8">
    <name type="scientific">Candidatus Methylophosphatis roskildensis</name>
    <dbReference type="NCBI Taxonomy" id="2899263"/>
    <lineage>
        <taxon>Bacteria</taxon>
        <taxon>Pseudomonadati</taxon>
        <taxon>Pseudomonadota</taxon>
        <taxon>Betaproteobacteria</taxon>
        <taxon>Nitrosomonadales</taxon>
        <taxon>Sterolibacteriaceae</taxon>
        <taxon>Candidatus Methylophosphatis</taxon>
    </lineage>
</organism>
<proteinExistence type="inferred from homology"/>
<evidence type="ECO:0000313" key="8">
    <source>
        <dbReference type="Proteomes" id="UP000807785"/>
    </source>
</evidence>
<sequence>MIAVDTSIPVYAHRADSEWHDAANARVVELAEGRAPWAIPWPCIHEFLAIVTHPRVFAPPTPLLSVLDQVEAWRESPTLVLLSESGDYRSELRTIVEGGRIAGPQVHDARVAALCLQHGVRELWSADRDFNRIPTLSTTNPLVARQGPV</sequence>
<dbReference type="Proteomes" id="UP000807785">
    <property type="component" value="Unassembled WGS sequence"/>
</dbReference>
<keyword evidence="4 5" id="KW-0378">Hydrolase</keyword>
<dbReference type="EMBL" id="JADJEV010000003">
    <property type="protein sequence ID" value="MBK6972938.1"/>
    <property type="molecule type" value="Genomic_DNA"/>
</dbReference>